<reference evidence="1" key="1">
    <citation type="submission" date="2019-04" db="EMBL/GenBank/DDBJ databases">
        <title>Evolution of Biomass-Degrading Anaerobic Consortia Revealed by Metagenomics.</title>
        <authorList>
            <person name="Peng X."/>
        </authorList>
    </citation>
    <scope>NUCLEOTIDE SEQUENCE</scope>
    <source>
        <strain evidence="1">SIG254</strain>
    </source>
</reference>
<dbReference type="Proteomes" id="UP000768462">
    <property type="component" value="Unassembled WGS sequence"/>
</dbReference>
<comment type="caution">
    <text evidence="1">The sequence shown here is derived from an EMBL/GenBank/DDBJ whole genome shotgun (WGS) entry which is preliminary data.</text>
</comment>
<dbReference type="EMBL" id="SVCM01000175">
    <property type="protein sequence ID" value="MBE6061504.1"/>
    <property type="molecule type" value="Genomic_DNA"/>
</dbReference>
<proteinExistence type="predicted"/>
<accession>A0A927WAX9</accession>
<gene>
    <name evidence="1" type="ORF">E7215_15265</name>
</gene>
<protein>
    <submittedName>
        <fullName evidence="1">Uncharacterized protein</fullName>
    </submittedName>
</protein>
<name>A0A927WAX9_9CLOT</name>
<dbReference type="AlphaFoldDB" id="A0A927WAX9"/>
<evidence type="ECO:0000313" key="1">
    <source>
        <dbReference type="EMBL" id="MBE6061504.1"/>
    </source>
</evidence>
<evidence type="ECO:0000313" key="2">
    <source>
        <dbReference type="Proteomes" id="UP000768462"/>
    </source>
</evidence>
<organism evidence="1 2">
    <name type="scientific">Clostridium sulfidigenes</name>
    <dbReference type="NCBI Taxonomy" id="318464"/>
    <lineage>
        <taxon>Bacteria</taxon>
        <taxon>Bacillati</taxon>
        <taxon>Bacillota</taxon>
        <taxon>Clostridia</taxon>
        <taxon>Eubacteriales</taxon>
        <taxon>Clostridiaceae</taxon>
        <taxon>Clostridium</taxon>
    </lineage>
</organism>
<sequence length="60" mass="7238">MEIHIFLKGKKEAEIFKGDRIDILDFEMDEVKYKQVRYFRNGFSKSELIESNIIDKIIKK</sequence>